<dbReference type="SUPFAM" id="SSF53383">
    <property type="entry name" value="PLP-dependent transferases"/>
    <property type="match status" value="1"/>
</dbReference>
<dbReference type="Pfam" id="PF01041">
    <property type="entry name" value="DegT_DnrJ_EryC1"/>
    <property type="match status" value="1"/>
</dbReference>
<evidence type="ECO:0008006" key="2">
    <source>
        <dbReference type="Google" id="ProtNLM"/>
    </source>
</evidence>
<dbReference type="Gene3D" id="3.90.1150.10">
    <property type="entry name" value="Aspartate Aminotransferase, domain 1"/>
    <property type="match status" value="1"/>
</dbReference>
<accession>X0Z921</accession>
<reference evidence="1" key="1">
    <citation type="journal article" date="2014" name="Front. Microbiol.">
        <title>High frequency of phylogenetically diverse reductive dehalogenase-homologous genes in deep subseafloor sedimentary metagenomes.</title>
        <authorList>
            <person name="Kawai M."/>
            <person name="Futagami T."/>
            <person name="Toyoda A."/>
            <person name="Takaki Y."/>
            <person name="Nishi S."/>
            <person name="Hori S."/>
            <person name="Arai W."/>
            <person name="Tsubouchi T."/>
            <person name="Morono Y."/>
            <person name="Uchiyama I."/>
            <person name="Ito T."/>
            <person name="Fujiyama A."/>
            <person name="Inagaki F."/>
            <person name="Takami H."/>
        </authorList>
    </citation>
    <scope>NUCLEOTIDE SEQUENCE</scope>
    <source>
        <strain evidence="1">Expedition CK06-06</strain>
    </source>
</reference>
<protein>
    <recommendedName>
        <fullName evidence="2">UDP-4-amino-4, 6-dideoxy-N-acetyl-beta-L-altrosamine transaminase</fullName>
    </recommendedName>
</protein>
<dbReference type="InterPro" id="IPR000653">
    <property type="entry name" value="DegT/StrS_aminotransferase"/>
</dbReference>
<gene>
    <name evidence="1" type="ORF">S01H4_09197</name>
</gene>
<sequence length="58" mass="7030">HLQPYYQKRFGYRRGDFPKAENYYSRAITLPIFPKMTDKDINDVIRAVKKVIAYYKNK</sequence>
<dbReference type="AlphaFoldDB" id="X0Z921"/>
<dbReference type="EMBL" id="BART01003275">
    <property type="protein sequence ID" value="GAG54852.1"/>
    <property type="molecule type" value="Genomic_DNA"/>
</dbReference>
<dbReference type="InterPro" id="IPR015424">
    <property type="entry name" value="PyrdxlP-dep_Trfase"/>
</dbReference>
<evidence type="ECO:0000313" key="1">
    <source>
        <dbReference type="EMBL" id="GAG54852.1"/>
    </source>
</evidence>
<dbReference type="InterPro" id="IPR015422">
    <property type="entry name" value="PyrdxlP-dep_Trfase_small"/>
</dbReference>
<proteinExistence type="predicted"/>
<organism evidence="1">
    <name type="scientific">marine sediment metagenome</name>
    <dbReference type="NCBI Taxonomy" id="412755"/>
    <lineage>
        <taxon>unclassified sequences</taxon>
        <taxon>metagenomes</taxon>
        <taxon>ecological metagenomes</taxon>
    </lineage>
</organism>
<feature type="non-terminal residue" evidence="1">
    <location>
        <position position="1"/>
    </location>
</feature>
<name>X0Z921_9ZZZZ</name>
<comment type="caution">
    <text evidence="1">The sequence shown here is derived from an EMBL/GenBank/DDBJ whole genome shotgun (WGS) entry which is preliminary data.</text>
</comment>